<reference evidence="2" key="1">
    <citation type="journal article" date="2022" name="Nat. Microbiol.">
        <title>Unique mobile elements and scalable gene flow at the prokaryote-eukaryote boundary revealed by circularized Asgard archaea genomes.</title>
        <authorList>
            <person name="Wu F."/>
            <person name="Speth D.R."/>
            <person name="Philosof A."/>
            <person name="Cremiere A."/>
            <person name="Narayanan A."/>
            <person name="Barco R.A."/>
            <person name="Connon S.A."/>
            <person name="Amend J.P."/>
            <person name="Antoshechkin I.A."/>
            <person name="Orphan V.J."/>
        </authorList>
    </citation>
    <scope>NUCLEOTIDE SEQUENCE</scope>
    <source>
        <strain evidence="2">PM71</strain>
    </source>
</reference>
<organism evidence="2">
    <name type="scientific">Candidatus Heimdallarchaeum aukensis</name>
    <dbReference type="NCBI Taxonomy" id="2876573"/>
    <lineage>
        <taxon>Archaea</taxon>
        <taxon>Promethearchaeati</taxon>
        <taxon>Candidatus Heimdallarchaeota</taxon>
        <taxon>Candidatus Heimdallarchaeia (ex Rinke et al. 2021) (nom. nud.)</taxon>
        <taxon>Candidatus Heimdallarchaeales</taxon>
        <taxon>Candidatus Heimdallarchaeaceae</taxon>
        <taxon>Candidatus Heimdallarchaeum</taxon>
    </lineage>
</organism>
<proteinExistence type="predicted"/>
<evidence type="ECO:0000256" key="1">
    <source>
        <dbReference type="SAM" id="Coils"/>
    </source>
</evidence>
<name>A0A9Y1FM28_9ARCH</name>
<dbReference type="Proteomes" id="UP001201020">
    <property type="component" value="Chromosome"/>
</dbReference>
<dbReference type="AlphaFoldDB" id="A0A9Y1FM28"/>
<sequence length="152" mass="17729">MKAIFEIKNKSEKQVLLDLEELSEKYNSSVKKEDQGEGHFILTESKLQIVERVEGDQIIVQVWGASEGDIQELSNYWGQPKKLIKEKPSPNDLAKEIIYIPNITEMKKNELLELLEISEKDLDKYKRLIDRLAQRKNVSDELKKANEILKKF</sequence>
<dbReference type="EMBL" id="CP084166">
    <property type="protein sequence ID" value="UJG41980.1"/>
    <property type="molecule type" value="Genomic_DNA"/>
</dbReference>
<evidence type="ECO:0000313" key="2">
    <source>
        <dbReference type="EMBL" id="UJG41980.1"/>
    </source>
</evidence>
<accession>A0A9Y1FM28</accession>
<feature type="coiled-coil region" evidence="1">
    <location>
        <begin position="108"/>
        <end position="135"/>
    </location>
</feature>
<gene>
    <name evidence="2" type="ORF">K9W45_05815</name>
</gene>
<protein>
    <submittedName>
        <fullName evidence="2">Uncharacterized protein</fullName>
    </submittedName>
</protein>
<keyword evidence="1" id="KW-0175">Coiled coil</keyword>